<keyword evidence="2" id="KW-0812">Transmembrane</keyword>
<evidence type="ECO:0000256" key="2">
    <source>
        <dbReference type="SAM" id="Phobius"/>
    </source>
</evidence>
<feature type="signal peptide" evidence="3">
    <location>
        <begin position="1"/>
        <end position="27"/>
    </location>
</feature>
<keyword evidence="5" id="KW-1185">Reference proteome</keyword>
<evidence type="ECO:0008006" key="6">
    <source>
        <dbReference type="Google" id="ProtNLM"/>
    </source>
</evidence>
<feature type="chain" id="PRO_5031563335" description="HupE / UreJ protein" evidence="3">
    <location>
        <begin position="28"/>
        <end position="458"/>
    </location>
</feature>
<dbReference type="Proteomes" id="UP000565572">
    <property type="component" value="Unassembled WGS sequence"/>
</dbReference>
<dbReference type="AlphaFoldDB" id="A0A7W5JXR5"/>
<organism evidence="4 5">
    <name type="scientific">Microlunatus antarcticus</name>
    <dbReference type="NCBI Taxonomy" id="53388"/>
    <lineage>
        <taxon>Bacteria</taxon>
        <taxon>Bacillati</taxon>
        <taxon>Actinomycetota</taxon>
        <taxon>Actinomycetes</taxon>
        <taxon>Propionibacteriales</taxon>
        <taxon>Propionibacteriaceae</taxon>
        <taxon>Microlunatus</taxon>
    </lineage>
</organism>
<sequence>MRTLTRALAAVSLAFVVLVLGTGTASAHVLPTSTVQLVVGADAVEAQVSIPVDDLTAASGLDLGDASEAAVTAQASAIDAYLVAHVRPTSDDGRAWSVVAGAPTVSGAGDARTTGLYREVRVLLTLTPPAGADVRSFDLGYDAVVDRVATHTVIVTVSSDWSGGQVSAPYEVGTVVRDTVTGTVVPLHVDLGSGSDLRGLTSMVVLGIQHIREGTDHQLFLLTLLLPAPLLVSASGPRRWGGPVTARSALGRIARITLAFTFGHSVTLAAGAIGVPVPQQAVEVLIAVSILVAAVHAGRPLFPGREALVAGCFGLVHGLAFSETLRALDLTGGRLVLSLVGFNLGIELMQLVVVALVLPPLVLLARAGRYSTLRVGAAALTGVAAIGWVLARLGVANPVADLADRLGSVAVLVVVVLWVVALLQVRRSGAASAAGAGRRGSRRASPGSAPATTPATRG</sequence>
<accession>A0A7W5JXR5</accession>
<keyword evidence="3" id="KW-0732">Signal</keyword>
<keyword evidence="2" id="KW-0472">Membrane</keyword>
<evidence type="ECO:0000313" key="5">
    <source>
        <dbReference type="Proteomes" id="UP000565572"/>
    </source>
</evidence>
<feature type="transmembrane region" description="Helical" evidence="2">
    <location>
        <begin position="348"/>
        <end position="365"/>
    </location>
</feature>
<feature type="transmembrane region" description="Helical" evidence="2">
    <location>
        <begin position="407"/>
        <end position="425"/>
    </location>
</feature>
<dbReference type="InterPro" id="IPR032809">
    <property type="entry name" value="Put_HupE_UreJ"/>
</dbReference>
<protein>
    <recommendedName>
        <fullName evidence="6">HupE / UreJ protein</fullName>
    </recommendedName>
</protein>
<keyword evidence="2" id="KW-1133">Transmembrane helix</keyword>
<evidence type="ECO:0000313" key="4">
    <source>
        <dbReference type="EMBL" id="MBB3328243.1"/>
    </source>
</evidence>
<dbReference type="RefSeq" id="WP_183339996.1">
    <property type="nucleotide sequence ID" value="NZ_JACHZG010000001.1"/>
</dbReference>
<feature type="compositionally biased region" description="Low complexity" evidence="1">
    <location>
        <begin position="443"/>
        <end position="458"/>
    </location>
</feature>
<comment type="caution">
    <text evidence="4">The sequence shown here is derived from an EMBL/GenBank/DDBJ whole genome shotgun (WGS) entry which is preliminary data.</text>
</comment>
<dbReference type="Pfam" id="PF13795">
    <property type="entry name" value="HupE_UreJ_2"/>
    <property type="match status" value="1"/>
</dbReference>
<reference evidence="4 5" key="1">
    <citation type="submission" date="2020-08" db="EMBL/GenBank/DDBJ databases">
        <title>Sequencing the genomes of 1000 actinobacteria strains.</title>
        <authorList>
            <person name="Klenk H.-P."/>
        </authorList>
    </citation>
    <scope>NUCLEOTIDE SEQUENCE [LARGE SCALE GENOMIC DNA]</scope>
    <source>
        <strain evidence="4 5">DSM 11053</strain>
    </source>
</reference>
<dbReference type="EMBL" id="JACHZG010000001">
    <property type="protein sequence ID" value="MBB3328243.1"/>
    <property type="molecule type" value="Genomic_DNA"/>
</dbReference>
<feature type="transmembrane region" description="Helical" evidence="2">
    <location>
        <begin position="377"/>
        <end position="395"/>
    </location>
</feature>
<feature type="region of interest" description="Disordered" evidence="1">
    <location>
        <begin position="432"/>
        <end position="458"/>
    </location>
</feature>
<evidence type="ECO:0000256" key="1">
    <source>
        <dbReference type="SAM" id="MobiDB-lite"/>
    </source>
</evidence>
<name>A0A7W5JXR5_9ACTN</name>
<proteinExistence type="predicted"/>
<evidence type="ECO:0000256" key="3">
    <source>
        <dbReference type="SAM" id="SignalP"/>
    </source>
</evidence>
<gene>
    <name evidence="4" type="ORF">FHX39_003187</name>
</gene>